<evidence type="ECO:0000259" key="1">
    <source>
        <dbReference type="Pfam" id="PF13524"/>
    </source>
</evidence>
<dbReference type="eggNOG" id="COG0438">
    <property type="taxonomic scope" value="Bacteria"/>
</dbReference>
<gene>
    <name evidence="2" type="ORF">HMPREF0216_00184</name>
</gene>
<comment type="caution">
    <text evidence="2">The sequence shown here is derived from an EMBL/GenBank/DDBJ whole genome shotgun (WGS) entry which is preliminary data.</text>
</comment>
<evidence type="ECO:0000313" key="3">
    <source>
        <dbReference type="Proteomes" id="UP000010420"/>
    </source>
</evidence>
<protein>
    <recommendedName>
        <fullName evidence="1">Spore protein YkvP/CgeB glycosyl transferase-like domain-containing protein</fullName>
    </recommendedName>
</protein>
<sequence length="385" mass="44850">MLNYLRRVNYIRKQKIQKESMSAILSAVDFKKVENIAPNKIETIMFVLPGMMAYSGGHTSVLRLGTSLVKKGYNVRYVSFVPQDLEEQKKNAEINLKEYKGEIIDHSKIFDVKNDIVIATSWDSVYYAKKASGYKMYFVQDYEPFFHMYGEMFLLAQKTYELGLHMVSLGQWNKYMIEKNCEVDSSIDFITFPYEASEYYEIPRNYLEYKNKKEFTIAVYIKDTGKRAPYLLQHMIVSLKEKLKSDGITLNVKYYGEKLDFKCEGGENLGKLSKSQLLELYQNSDFGMVASLTNISLVPYEMLATGLPLIELEEGTFKYFFPEGCSILTSFDFNDLYEKIKYYIENPNKLKNMRDKSIAYLDTLSWEKTANEFESILNKIIKEEA</sequence>
<feature type="domain" description="Spore protein YkvP/CgeB glycosyl transferase-like" evidence="1">
    <location>
        <begin position="251"/>
        <end position="357"/>
    </location>
</feature>
<dbReference type="SUPFAM" id="SSF53756">
    <property type="entry name" value="UDP-Glycosyltransferase/glycogen phosphorylase"/>
    <property type="match status" value="1"/>
</dbReference>
<dbReference type="PATRIC" id="fig|545697.3.peg.181"/>
<dbReference type="OrthoDB" id="9797829at2"/>
<keyword evidence="3" id="KW-1185">Reference proteome</keyword>
<evidence type="ECO:0000313" key="2">
    <source>
        <dbReference type="EMBL" id="EKY29477.1"/>
    </source>
</evidence>
<reference evidence="2 3" key="1">
    <citation type="submission" date="2012-05" db="EMBL/GenBank/DDBJ databases">
        <authorList>
            <person name="Weinstock G."/>
            <person name="Sodergren E."/>
            <person name="Lobos E.A."/>
            <person name="Fulton L."/>
            <person name="Fulton R."/>
            <person name="Courtney L."/>
            <person name="Fronick C."/>
            <person name="O'Laughlin M."/>
            <person name="Godfrey J."/>
            <person name="Wilson R.M."/>
            <person name="Miner T."/>
            <person name="Farmer C."/>
            <person name="Delehaunty K."/>
            <person name="Cordes M."/>
            <person name="Minx P."/>
            <person name="Tomlinson C."/>
            <person name="Chen J."/>
            <person name="Wollam A."/>
            <person name="Pepin K.H."/>
            <person name="Bhonagiri V."/>
            <person name="Zhang X."/>
            <person name="Suruliraj S."/>
            <person name="Warren W."/>
            <person name="Mitreva M."/>
            <person name="Mardis E.R."/>
            <person name="Wilson R.K."/>
        </authorList>
    </citation>
    <scope>NUCLEOTIDE SEQUENCE [LARGE SCALE GENOMIC DNA]</scope>
    <source>
        <strain evidence="2 3">DSM 1785</strain>
    </source>
</reference>
<accession>L1QPI1</accession>
<dbReference type="EMBL" id="AMEZ01000007">
    <property type="protein sequence ID" value="EKY29477.1"/>
    <property type="molecule type" value="Genomic_DNA"/>
</dbReference>
<dbReference type="STRING" id="545697.HMPREF0216_00184"/>
<dbReference type="Proteomes" id="UP000010420">
    <property type="component" value="Unassembled WGS sequence"/>
</dbReference>
<organism evidence="2 3">
    <name type="scientific">Clostridium celatum DSM 1785</name>
    <dbReference type="NCBI Taxonomy" id="545697"/>
    <lineage>
        <taxon>Bacteria</taxon>
        <taxon>Bacillati</taxon>
        <taxon>Bacillota</taxon>
        <taxon>Clostridia</taxon>
        <taxon>Eubacteriales</taxon>
        <taxon>Clostridiaceae</taxon>
        <taxon>Clostridium</taxon>
    </lineage>
</organism>
<dbReference type="Gene3D" id="3.40.50.11090">
    <property type="match status" value="1"/>
</dbReference>
<dbReference type="InterPro" id="IPR055259">
    <property type="entry name" value="YkvP/CgeB_Glyco_trans-like"/>
</dbReference>
<proteinExistence type="predicted"/>
<dbReference type="HOGENOM" id="CLU_060931_0_0_9"/>
<dbReference type="RefSeq" id="WP_005209994.1">
    <property type="nucleotide sequence ID" value="NZ_KB291602.1"/>
</dbReference>
<dbReference type="Gene3D" id="3.40.50.2000">
    <property type="entry name" value="Glycogen Phosphorylase B"/>
    <property type="match status" value="1"/>
</dbReference>
<name>L1QPI1_9CLOT</name>
<dbReference type="AlphaFoldDB" id="L1QPI1"/>
<dbReference type="Pfam" id="PF13524">
    <property type="entry name" value="Glyco_trans_1_2"/>
    <property type="match status" value="1"/>
</dbReference>